<dbReference type="GO" id="GO:0009055">
    <property type="term" value="F:electron transfer activity"/>
    <property type="evidence" value="ECO:0007669"/>
    <property type="project" value="InterPro"/>
</dbReference>
<dbReference type="EMBL" id="WESC01000017">
    <property type="protein sequence ID" value="KAB7738691.1"/>
    <property type="molecule type" value="Genomic_DNA"/>
</dbReference>
<evidence type="ECO:0000256" key="3">
    <source>
        <dbReference type="ARBA" id="ARBA00022723"/>
    </source>
</evidence>
<proteinExistence type="predicted"/>
<dbReference type="PANTHER" id="PTHR40942:SF4">
    <property type="entry name" value="CYTOCHROME C5"/>
    <property type="match status" value="1"/>
</dbReference>
<keyword evidence="8" id="KW-1185">Reference proteome</keyword>
<dbReference type="RefSeq" id="WP_152217316.1">
    <property type="nucleotide sequence ID" value="NZ_JBAQYD010000054.1"/>
</dbReference>
<dbReference type="PRINTS" id="PR00607">
    <property type="entry name" value="CYTCHROMECIE"/>
</dbReference>
<dbReference type="InterPro" id="IPR002323">
    <property type="entry name" value="Cyt_CIE"/>
</dbReference>
<feature type="domain" description="Cytochrome c" evidence="6">
    <location>
        <begin position="36"/>
        <end position="108"/>
    </location>
</feature>
<dbReference type="SUPFAM" id="SSF46626">
    <property type="entry name" value="Cytochrome c"/>
    <property type="match status" value="1"/>
</dbReference>
<sequence length="119" mass="12794">MHRAWKTAAIAALMGLALSGCGKKEEAAKPVKLDERLAGIYSRTCQTCHENAETGAPSAHDLAAWKPRLAQGDAVLADHIINGFKGMPPLGQCIECSEEDLLTLMKFMASAQAKQDKEN</sequence>
<evidence type="ECO:0000259" key="6">
    <source>
        <dbReference type="Pfam" id="PF13442"/>
    </source>
</evidence>
<dbReference type="Gene3D" id="1.10.760.10">
    <property type="entry name" value="Cytochrome c-like domain"/>
    <property type="match status" value="1"/>
</dbReference>
<dbReference type="PROSITE" id="PS51257">
    <property type="entry name" value="PROKAR_LIPOPROTEIN"/>
    <property type="match status" value="1"/>
</dbReference>
<dbReference type="Proteomes" id="UP000468901">
    <property type="component" value="Unassembled WGS sequence"/>
</dbReference>
<gene>
    <name evidence="7" type="ORF">F2P47_15625</name>
</gene>
<reference evidence="7 8" key="1">
    <citation type="submission" date="2019-09" db="EMBL/GenBank/DDBJ databases">
        <title>Parvibaculum sedimenti sp. nov., isolated from sediment.</title>
        <authorList>
            <person name="Wang Y."/>
        </authorList>
    </citation>
    <scope>NUCLEOTIDE SEQUENCE [LARGE SCALE GENOMIC DNA]</scope>
    <source>
        <strain evidence="7 8">HXT-9</strain>
    </source>
</reference>
<evidence type="ECO:0000256" key="2">
    <source>
        <dbReference type="ARBA" id="ARBA00022617"/>
    </source>
</evidence>
<dbReference type="InterPro" id="IPR009056">
    <property type="entry name" value="Cyt_c-like_dom"/>
</dbReference>
<dbReference type="AlphaFoldDB" id="A0A6N6VIK0"/>
<dbReference type="GO" id="GO:0020037">
    <property type="term" value="F:heme binding"/>
    <property type="evidence" value="ECO:0007669"/>
    <property type="project" value="InterPro"/>
</dbReference>
<protein>
    <submittedName>
        <fullName evidence="7">Cytochrome c5 family protein</fullName>
    </submittedName>
</protein>
<dbReference type="InterPro" id="IPR036909">
    <property type="entry name" value="Cyt_c-like_dom_sf"/>
</dbReference>
<keyword evidence="5" id="KW-0408">Iron</keyword>
<evidence type="ECO:0000313" key="8">
    <source>
        <dbReference type="Proteomes" id="UP000468901"/>
    </source>
</evidence>
<evidence type="ECO:0000256" key="5">
    <source>
        <dbReference type="ARBA" id="ARBA00023004"/>
    </source>
</evidence>
<dbReference type="PANTHER" id="PTHR40942">
    <property type="match status" value="1"/>
</dbReference>
<dbReference type="Pfam" id="PF13442">
    <property type="entry name" value="Cytochrome_CBB3"/>
    <property type="match status" value="1"/>
</dbReference>
<evidence type="ECO:0000313" key="7">
    <source>
        <dbReference type="EMBL" id="KAB7738691.1"/>
    </source>
</evidence>
<evidence type="ECO:0000256" key="4">
    <source>
        <dbReference type="ARBA" id="ARBA00022982"/>
    </source>
</evidence>
<accession>A0A6N6VIK0</accession>
<comment type="caution">
    <text evidence="7">The sequence shown here is derived from an EMBL/GenBank/DDBJ whole genome shotgun (WGS) entry which is preliminary data.</text>
</comment>
<keyword evidence="2" id="KW-0349">Heme</keyword>
<keyword evidence="4" id="KW-0249">Electron transport</keyword>
<keyword evidence="1" id="KW-0813">Transport</keyword>
<name>A0A6N6VIK0_9HYPH</name>
<organism evidence="7 8">
    <name type="scientific">Parvibaculum sedimenti</name>
    <dbReference type="NCBI Taxonomy" id="2608632"/>
    <lineage>
        <taxon>Bacteria</taxon>
        <taxon>Pseudomonadati</taxon>
        <taxon>Pseudomonadota</taxon>
        <taxon>Alphaproteobacteria</taxon>
        <taxon>Hyphomicrobiales</taxon>
        <taxon>Parvibaculaceae</taxon>
        <taxon>Parvibaculum</taxon>
    </lineage>
</organism>
<dbReference type="GO" id="GO:0005506">
    <property type="term" value="F:iron ion binding"/>
    <property type="evidence" value="ECO:0007669"/>
    <property type="project" value="InterPro"/>
</dbReference>
<evidence type="ECO:0000256" key="1">
    <source>
        <dbReference type="ARBA" id="ARBA00022448"/>
    </source>
</evidence>
<keyword evidence="3" id="KW-0479">Metal-binding</keyword>